<organism evidence="2 3">
    <name type="scientific">Nelumbo nucifera</name>
    <name type="common">Sacred lotus</name>
    <dbReference type="NCBI Taxonomy" id="4432"/>
    <lineage>
        <taxon>Eukaryota</taxon>
        <taxon>Viridiplantae</taxon>
        <taxon>Streptophyta</taxon>
        <taxon>Embryophyta</taxon>
        <taxon>Tracheophyta</taxon>
        <taxon>Spermatophyta</taxon>
        <taxon>Magnoliopsida</taxon>
        <taxon>Proteales</taxon>
        <taxon>Nelumbonaceae</taxon>
        <taxon>Nelumbo</taxon>
    </lineage>
</organism>
<accession>A0A822YX93</accession>
<evidence type="ECO:0000256" key="1">
    <source>
        <dbReference type="SAM" id="Phobius"/>
    </source>
</evidence>
<name>A0A822YX93_NELNU</name>
<feature type="transmembrane region" description="Helical" evidence="1">
    <location>
        <begin position="6"/>
        <end position="25"/>
    </location>
</feature>
<sequence>MGPLQGLGFFSISILLFVSCIKIIGGSTSTNLFYSYFDGGAYINSEYSFLKNRSSYRRSHLPSTSPSLEEEDCRVWVTKYSEEILELAKRPETMDWFKGLRRRIHENLT</sequence>
<keyword evidence="1" id="KW-1133">Transmembrane helix</keyword>
<gene>
    <name evidence="2" type="ORF">HUJ06_007943</name>
</gene>
<keyword evidence="3" id="KW-1185">Reference proteome</keyword>
<reference evidence="2 3" key="1">
    <citation type="journal article" date="2020" name="Mol. Biol. Evol.">
        <title>Distinct Expression and Methylation Patterns for Genes with Different Fates following a Single Whole-Genome Duplication in Flowering Plants.</title>
        <authorList>
            <person name="Shi T."/>
            <person name="Rahmani R.S."/>
            <person name="Gugger P.F."/>
            <person name="Wang M."/>
            <person name="Li H."/>
            <person name="Zhang Y."/>
            <person name="Li Z."/>
            <person name="Wang Q."/>
            <person name="Van de Peer Y."/>
            <person name="Marchal K."/>
            <person name="Chen J."/>
        </authorList>
    </citation>
    <scope>NUCLEOTIDE SEQUENCE [LARGE SCALE GENOMIC DNA]</scope>
    <source>
        <tissue evidence="2">Leaf</tissue>
    </source>
</reference>
<dbReference type="AlphaFoldDB" id="A0A822YX93"/>
<keyword evidence="1" id="KW-0472">Membrane</keyword>
<protein>
    <submittedName>
        <fullName evidence="2">Uncharacterized protein</fullName>
    </submittedName>
</protein>
<comment type="caution">
    <text evidence="2">The sequence shown here is derived from an EMBL/GenBank/DDBJ whole genome shotgun (WGS) entry which is preliminary data.</text>
</comment>
<proteinExistence type="predicted"/>
<evidence type="ECO:0000313" key="3">
    <source>
        <dbReference type="Proteomes" id="UP000607653"/>
    </source>
</evidence>
<dbReference type="EMBL" id="DUZY01000004">
    <property type="protein sequence ID" value="DAD37302.1"/>
    <property type="molecule type" value="Genomic_DNA"/>
</dbReference>
<keyword evidence="1" id="KW-0812">Transmembrane</keyword>
<evidence type="ECO:0000313" key="2">
    <source>
        <dbReference type="EMBL" id="DAD37302.1"/>
    </source>
</evidence>
<dbReference type="Proteomes" id="UP000607653">
    <property type="component" value="Unassembled WGS sequence"/>
</dbReference>